<sequence>TDQFGYLESSAAGIRQTRFVQIKRLALATAIGGEEERARDGDFPSSFKHRLRSSFTLTELRARPDAEIREKKRECYADIESLRKAKKIWLGAKNTNIVFARGKPRWYSRQLFDGIKQDSLIV</sequence>
<comment type="caution">
    <text evidence="1">The sequence shown here is derived from an EMBL/GenBank/DDBJ whole genome shotgun (WGS) entry which is preliminary data.</text>
</comment>
<dbReference type="EMBL" id="JAGKQM010000019">
    <property type="protein sequence ID" value="KAH0860615.1"/>
    <property type="molecule type" value="Genomic_DNA"/>
</dbReference>
<gene>
    <name evidence="1" type="ORF">HID58_088876</name>
</gene>
<dbReference type="Proteomes" id="UP000824890">
    <property type="component" value="Unassembled WGS sequence"/>
</dbReference>
<evidence type="ECO:0000313" key="2">
    <source>
        <dbReference type="Proteomes" id="UP000824890"/>
    </source>
</evidence>
<name>A0ABQ7XXD6_BRANA</name>
<proteinExistence type="predicted"/>
<keyword evidence="2" id="KW-1185">Reference proteome</keyword>
<feature type="non-terminal residue" evidence="1">
    <location>
        <position position="1"/>
    </location>
</feature>
<accession>A0ABQ7XXD6</accession>
<reference evidence="1 2" key="1">
    <citation type="submission" date="2021-05" db="EMBL/GenBank/DDBJ databases">
        <title>Genome Assembly of Synthetic Allotetraploid Brassica napus Reveals Homoeologous Exchanges between Subgenomes.</title>
        <authorList>
            <person name="Davis J.T."/>
        </authorList>
    </citation>
    <scope>NUCLEOTIDE SEQUENCE [LARGE SCALE GENOMIC DNA]</scope>
    <source>
        <strain evidence="2">cv. Da-Ae</strain>
        <tissue evidence="1">Seedling</tissue>
    </source>
</reference>
<protein>
    <submittedName>
        <fullName evidence="1">Uncharacterized protein</fullName>
    </submittedName>
</protein>
<evidence type="ECO:0000313" key="1">
    <source>
        <dbReference type="EMBL" id="KAH0860615.1"/>
    </source>
</evidence>
<organism evidence="1 2">
    <name type="scientific">Brassica napus</name>
    <name type="common">Rape</name>
    <dbReference type="NCBI Taxonomy" id="3708"/>
    <lineage>
        <taxon>Eukaryota</taxon>
        <taxon>Viridiplantae</taxon>
        <taxon>Streptophyta</taxon>
        <taxon>Embryophyta</taxon>
        <taxon>Tracheophyta</taxon>
        <taxon>Spermatophyta</taxon>
        <taxon>Magnoliopsida</taxon>
        <taxon>eudicotyledons</taxon>
        <taxon>Gunneridae</taxon>
        <taxon>Pentapetalae</taxon>
        <taxon>rosids</taxon>
        <taxon>malvids</taxon>
        <taxon>Brassicales</taxon>
        <taxon>Brassicaceae</taxon>
        <taxon>Brassiceae</taxon>
        <taxon>Brassica</taxon>
    </lineage>
</organism>